<feature type="compositionally biased region" description="Polar residues" evidence="2">
    <location>
        <begin position="378"/>
        <end position="400"/>
    </location>
</feature>
<comment type="similarity">
    <text evidence="1">Belongs to the glycosyl hydrolase 13 family.</text>
</comment>
<proteinExistence type="inferred from homology"/>
<name>A0A0W0EZZ6_MONRR</name>
<evidence type="ECO:0000259" key="3">
    <source>
        <dbReference type="SMART" id="SM00642"/>
    </source>
</evidence>
<evidence type="ECO:0000313" key="4">
    <source>
        <dbReference type="EMBL" id="KTB29522.1"/>
    </source>
</evidence>
<organism evidence="4 5">
    <name type="scientific">Moniliophthora roreri</name>
    <name type="common">Frosty pod rot fungus</name>
    <name type="synonym">Monilia roreri</name>
    <dbReference type="NCBI Taxonomy" id="221103"/>
    <lineage>
        <taxon>Eukaryota</taxon>
        <taxon>Fungi</taxon>
        <taxon>Dikarya</taxon>
        <taxon>Basidiomycota</taxon>
        <taxon>Agaricomycotina</taxon>
        <taxon>Agaricomycetes</taxon>
        <taxon>Agaricomycetidae</taxon>
        <taxon>Agaricales</taxon>
        <taxon>Marasmiineae</taxon>
        <taxon>Marasmiaceae</taxon>
        <taxon>Moniliophthora</taxon>
    </lineage>
</organism>
<dbReference type="InterPro" id="IPR017853">
    <property type="entry name" value="GH"/>
</dbReference>
<keyword evidence="4" id="KW-0378">Hydrolase</keyword>
<feature type="region of interest" description="Disordered" evidence="2">
    <location>
        <begin position="328"/>
        <end position="567"/>
    </location>
</feature>
<feature type="compositionally biased region" description="Polar residues" evidence="2">
    <location>
        <begin position="460"/>
        <end position="469"/>
    </location>
</feature>
<dbReference type="Gene3D" id="2.60.40.1180">
    <property type="entry name" value="Golgi alpha-mannosidase II"/>
    <property type="match status" value="1"/>
</dbReference>
<dbReference type="GO" id="GO:0016787">
    <property type="term" value="F:hydrolase activity"/>
    <property type="evidence" value="ECO:0007669"/>
    <property type="project" value="UniProtKB-KW"/>
</dbReference>
<evidence type="ECO:0000313" key="5">
    <source>
        <dbReference type="Proteomes" id="UP000054988"/>
    </source>
</evidence>
<dbReference type="SUPFAM" id="SSF51011">
    <property type="entry name" value="Glycosyl hydrolase domain"/>
    <property type="match status" value="1"/>
</dbReference>
<dbReference type="Gene3D" id="2.40.30.140">
    <property type="match status" value="1"/>
</dbReference>
<comment type="caution">
    <text evidence="4">The sequence shown here is derived from an EMBL/GenBank/DDBJ whole genome shotgun (WGS) entry which is preliminary data.</text>
</comment>
<dbReference type="Pfam" id="PF00128">
    <property type="entry name" value="Alpha-amylase"/>
    <property type="match status" value="1"/>
</dbReference>
<gene>
    <name evidence="4" type="ORF">WG66_17893</name>
</gene>
<dbReference type="GO" id="GO:0005975">
    <property type="term" value="P:carbohydrate metabolic process"/>
    <property type="evidence" value="ECO:0007669"/>
    <property type="project" value="InterPro"/>
</dbReference>
<feature type="compositionally biased region" description="Basic and acidic residues" evidence="2">
    <location>
        <begin position="435"/>
        <end position="449"/>
    </location>
</feature>
<dbReference type="EMBL" id="LATX01002431">
    <property type="protein sequence ID" value="KTB29522.1"/>
    <property type="molecule type" value="Genomic_DNA"/>
</dbReference>
<protein>
    <submittedName>
        <fullName evidence="4">Putative glycoside hydrolase family 13 protein</fullName>
    </submittedName>
</protein>
<dbReference type="Proteomes" id="UP000054988">
    <property type="component" value="Unassembled WGS sequence"/>
</dbReference>
<dbReference type="SMART" id="SM00642">
    <property type="entry name" value="Aamy"/>
    <property type="match status" value="1"/>
</dbReference>
<sequence>MQRSRATLPSLEASQQAHIDDLVQRNRTLEHTIKKLTEEVKLEKTRAKTTIKELQTKWQDTKEREWREGVDVLQACHQIAQLRTQAEVEREKMNALKEQDVTRREKAARLQRETAITKFQIRESELERKIMELEEEAEMIRSGREDELKEWKDKCAELIANAQHQEELLQAAEQEQQSLQDQLAELLKSSAENKVSSESTAARLERLSLQLDGERTKNTDLERANDELRRTNDDLKRQIDKWQTLETKGGAEMESLRKKKVELEVQVQALQNQLSKREEDDSRTIEREKQKVKNIKTNMDEWQERAKDMEAERNDLETQCNDLKKALAKSDKDNAKLRAQLNALRTASKEASLPPTRKKPKSPELLSEEVVEVAMEQAQRSSPVVPPSGSQTRASSSKTVRQNERSRAQSPPRGEPIPEDDEIEEISPPTKTKGRGKEKAVESDAEAKPKQATRRKPNSRAKTATQQSDAEIEIEEIPSPQAATKGKGSRAKRNAPTASEGEGEEPASQPKRRKRNEASVEQSNLKPKAKAKASKPPSRTASSDGTASKETDESASNLATKPKKTRRINLYNNAGGSTAIPSFNFADAPGGLNIPTVLSPLRIACLHQVFMLSFSHNSSQIQFFTWDCLKEDVSWWKHLEDEIPTLSAMGFTQIWLPPPNKAAQKTGRGYDAYDLWDLGEFEQKGQVATRWGTKEELLHACKVAREHRIDILVDAVLNHKMGADRTETFTAVPVQDENRLKAIGKAREIEGWTAFDFAERKDKVTFSHPLNDSAPHDHDPQYSDLRWTQEHFTGVDWDRRSKSRQIYRITGGNHKGWSKHVDRELGNYDYLLGADIDHRHPAAEEDLLRWGQWVLQTTGAIGFRLDAIKHIDRNFLLNFLRTVRQSTDPRMFASGDVKRALPYIRHFKGQTAFFDVPLHMNFHTASCLGSKFDLRTIMSKTIVKAKPGDAVTFVDNHDILSSTVKAWKAGQVRNNFKLQAYALILLRPGGYPCASNFLSGRTEERFIGNFVARCIFYGDLYPNADCYNHDIARGVRLLIEARKMFAYGSIEEYFEDKNCIGFVRTGDALHNGCVTVVSNHEA</sequence>
<dbReference type="SUPFAM" id="SSF51445">
    <property type="entry name" value="(Trans)glycosidases"/>
    <property type="match status" value="1"/>
</dbReference>
<dbReference type="PANTHER" id="PTHR43447">
    <property type="entry name" value="ALPHA-AMYLASE"/>
    <property type="match status" value="1"/>
</dbReference>
<dbReference type="Gene3D" id="3.20.20.80">
    <property type="entry name" value="Glycosidases"/>
    <property type="match status" value="1"/>
</dbReference>
<dbReference type="InterPro" id="IPR013780">
    <property type="entry name" value="Glyco_hydro_b"/>
</dbReference>
<dbReference type="eggNOG" id="ENOG502SPA1">
    <property type="taxonomic scope" value="Eukaryota"/>
</dbReference>
<feature type="compositionally biased region" description="Low complexity" evidence="2">
    <location>
        <begin position="534"/>
        <end position="543"/>
    </location>
</feature>
<dbReference type="AlphaFoldDB" id="A0A0W0EZZ6"/>
<feature type="domain" description="Glycosyl hydrolase family 13 catalytic" evidence="3">
    <location>
        <begin position="608"/>
        <end position="1042"/>
    </location>
</feature>
<evidence type="ECO:0000256" key="2">
    <source>
        <dbReference type="SAM" id="MobiDB-lite"/>
    </source>
</evidence>
<accession>A0A0W0EZZ6</accession>
<dbReference type="CDD" id="cd11318">
    <property type="entry name" value="AmyAc_bac_fung_AmyA"/>
    <property type="match status" value="1"/>
</dbReference>
<dbReference type="NCBIfam" id="NF006969">
    <property type="entry name" value="PRK09441.1-2"/>
    <property type="match status" value="1"/>
</dbReference>
<dbReference type="InterPro" id="IPR006047">
    <property type="entry name" value="GH13_cat_dom"/>
</dbReference>
<reference evidence="4 5" key="1">
    <citation type="submission" date="2015-12" db="EMBL/GenBank/DDBJ databases">
        <title>Draft genome sequence of Moniliophthora roreri, the causal agent of frosty pod rot of cacao.</title>
        <authorList>
            <person name="Aime M.C."/>
            <person name="Diaz-Valderrama J.R."/>
            <person name="Kijpornyongpan T."/>
            <person name="Phillips-Mora W."/>
        </authorList>
    </citation>
    <scope>NUCLEOTIDE SEQUENCE [LARGE SCALE GENOMIC DNA]</scope>
    <source>
        <strain evidence="4 5">MCA 2952</strain>
    </source>
</reference>
<evidence type="ECO:0000256" key="1">
    <source>
        <dbReference type="ARBA" id="ARBA00008061"/>
    </source>
</evidence>